<dbReference type="CDD" id="cd20524">
    <property type="entry name" value="CYCLIN_CCNH_rpt1"/>
    <property type="match status" value="1"/>
</dbReference>
<dbReference type="Gene3D" id="1.10.472.10">
    <property type="entry name" value="Cyclin-like"/>
    <property type="match status" value="2"/>
</dbReference>
<dbReference type="GO" id="GO:0006351">
    <property type="term" value="P:DNA-templated transcription"/>
    <property type="evidence" value="ECO:0007669"/>
    <property type="project" value="InterPro"/>
</dbReference>
<keyword evidence="4" id="KW-0131">Cell cycle</keyword>
<accession>A0A9C5YX56</accession>
<dbReference type="InterPro" id="IPR027081">
    <property type="entry name" value="CyclinH/Ccl1"/>
</dbReference>
<dbReference type="InterPro" id="IPR031658">
    <property type="entry name" value="Cyclin_C_2"/>
</dbReference>
<dbReference type="SUPFAM" id="SSF47954">
    <property type="entry name" value="Cyclin-like"/>
    <property type="match status" value="2"/>
</dbReference>
<feature type="domain" description="Cyclin-like" evidence="8">
    <location>
        <begin position="60"/>
        <end position="147"/>
    </location>
</feature>
<name>A0A9C5YX56_9MUSC</name>
<evidence type="ECO:0000313" key="9">
    <source>
        <dbReference type="Proteomes" id="UP000092443"/>
    </source>
</evidence>
<dbReference type="AlphaFoldDB" id="A0A9C5YX56"/>
<organism evidence="9 12">
    <name type="scientific">Glossina fuscipes</name>
    <dbReference type="NCBI Taxonomy" id="7396"/>
    <lineage>
        <taxon>Eukaryota</taxon>
        <taxon>Metazoa</taxon>
        <taxon>Ecdysozoa</taxon>
        <taxon>Arthropoda</taxon>
        <taxon>Hexapoda</taxon>
        <taxon>Insecta</taxon>
        <taxon>Pterygota</taxon>
        <taxon>Neoptera</taxon>
        <taxon>Endopterygota</taxon>
        <taxon>Diptera</taxon>
        <taxon>Brachycera</taxon>
        <taxon>Muscomorpha</taxon>
        <taxon>Hippoboscoidea</taxon>
        <taxon>Glossinidae</taxon>
        <taxon>Glossina</taxon>
    </lineage>
</organism>
<dbReference type="Pfam" id="PF16899">
    <property type="entry name" value="Cyclin_C_2"/>
    <property type="match status" value="1"/>
</dbReference>
<gene>
    <name evidence="10 11 12" type="primary">LOC119636188</name>
</gene>
<keyword evidence="3 7" id="KW-0195">Cyclin</keyword>
<evidence type="ECO:0000256" key="2">
    <source>
        <dbReference type="ARBA" id="ARBA00019496"/>
    </source>
</evidence>
<sequence>MFSLSSQKKYWIFNNEQHLNELRKKQNEKFQETHGEVEDNRLDYFLDSSEERLLLKQYEIYLNDFCRRFEPIMPKCVVGTSFQYFKRFYLHNSPMDFHPKEILATCVYLACKVEEFNVSIGQFVNNIKGDRNKAMDIILSNELLLMQHLNYYLTVHNPYRPIEGFLIDIKTRSSLTNAERLRQHIDDFIEKSFFTDACLLYAPSQIALAAVLHAASREQENLDSYVTDILFNGAREKLPLLVEAIRKIRLMVKQYEIPARDKVKAIEKKLEKCRNQENNPDSEIYKERMRKMFCDDDLEIDLQANSTNSVADVSVLNMSH</sequence>
<reference evidence="10 11" key="1">
    <citation type="submission" date="2025-04" db="UniProtKB">
        <authorList>
            <consortium name="RefSeq"/>
        </authorList>
    </citation>
    <scope>IDENTIFICATION</scope>
    <source>
        <tissue evidence="10 11">Whole body pupa</tissue>
    </source>
</reference>
<evidence type="ECO:0000313" key="10">
    <source>
        <dbReference type="RefSeq" id="XP_037887331.1"/>
    </source>
</evidence>
<dbReference type="FunFam" id="1.10.472.10:FF:000088">
    <property type="entry name" value="Cyclin-H"/>
    <property type="match status" value="1"/>
</dbReference>
<dbReference type="PANTHER" id="PTHR10026">
    <property type="entry name" value="CYCLIN"/>
    <property type="match status" value="1"/>
</dbReference>
<dbReference type="GO" id="GO:0016538">
    <property type="term" value="F:cyclin-dependent protein serine/threonine kinase regulator activity"/>
    <property type="evidence" value="ECO:0007669"/>
    <property type="project" value="InterPro"/>
</dbReference>
<evidence type="ECO:0000256" key="1">
    <source>
        <dbReference type="ARBA" id="ARBA00008638"/>
    </source>
</evidence>
<dbReference type="GO" id="GO:0006357">
    <property type="term" value="P:regulation of transcription by RNA polymerase II"/>
    <property type="evidence" value="ECO:0007669"/>
    <property type="project" value="InterPro"/>
</dbReference>
<evidence type="ECO:0000256" key="6">
    <source>
        <dbReference type="ARBA" id="ARBA00026042"/>
    </source>
</evidence>
<dbReference type="FunFam" id="1.10.472.10:FF:000029">
    <property type="entry name" value="Cyclin h"/>
    <property type="match status" value="1"/>
</dbReference>
<dbReference type="GeneID" id="119636188"/>
<dbReference type="InterPro" id="IPR036915">
    <property type="entry name" value="Cyclin-like_sf"/>
</dbReference>
<dbReference type="RefSeq" id="XP_037887332.1">
    <property type="nucleotide sequence ID" value="XM_038031404.1"/>
</dbReference>
<dbReference type="KEGG" id="gfs:119636188"/>
<dbReference type="InterPro" id="IPR043198">
    <property type="entry name" value="Cyclin/Ssn8"/>
</dbReference>
<dbReference type="NCBIfam" id="TIGR00569">
    <property type="entry name" value="ccl1"/>
    <property type="match status" value="1"/>
</dbReference>
<dbReference type="GO" id="GO:0070985">
    <property type="term" value="C:transcription factor TFIIK complex"/>
    <property type="evidence" value="ECO:0007669"/>
    <property type="project" value="InterPro"/>
</dbReference>
<evidence type="ECO:0000259" key="8">
    <source>
        <dbReference type="SMART" id="SM00385"/>
    </source>
</evidence>
<dbReference type="Proteomes" id="UP000092443">
    <property type="component" value="Unplaced"/>
</dbReference>
<comment type="subunit">
    <text evidence="6">Associates primarily with CDK7 and MAT1 to form the CAK complex. CAK can further associate with the core-TFIIH to form the TFIIH basal transcription factor.</text>
</comment>
<evidence type="ECO:0000256" key="4">
    <source>
        <dbReference type="ARBA" id="ARBA00023306"/>
    </source>
</evidence>
<proteinExistence type="inferred from homology"/>
<evidence type="ECO:0000313" key="12">
    <source>
        <dbReference type="RefSeq" id="XP_037887333.1"/>
    </source>
</evidence>
<evidence type="ECO:0000313" key="11">
    <source>
        <dbReference type="RefSeq" id="XP_037887332.1"/>
    </source>
</evidence>
<comment type="function">
    <text evidence="5">Regulates CDK7, the catalytic subunit of the CDK-activating kinase (CAK) enzymatic complex. CAK activates the cyclin-associated kinases CDK1, CDK2, CDK4 and CDK6 by threonine phosphorylation. CAK complexed to the core-TFIIH basal transcription factor activates RNA polymerase II by serine phosphorylation of the repetitive C-terminal domain (CTD) of its large subunit (POLR2A), allowing its escape from the promoter and elongation of the transcripts. Involved in cell cycle control and in RNA transcription by RNA polymerase II. Its expression and activity are constant throughout the cell cycle.</text>
</comment>
<evidence type="ECO:0000256" key="7">
    <source>
        <dbReference type="RuleBase" id="RU000383"/>
    </source>
</evidence>
<dbReference type="RefSeq" id="XP_037887331.1">
    <property type="nucleotide sequence ID" value="XM_038031403.1"/>
</dbReference>
<evidence type="ECO:0000256" key="5">
    <source>
        <dbReference type="ARBA" id="ARBA00025343"/>
    </source>
</evidence>
<keyword evidence="9" id="KW-1185">Reference proteome</keyword>
<comment type="similarity">
    <text evidence="1">Belongs to the cyclin family. Cyclin C subfamily.</text>
</comment>
<dbReference type="InterPro" id="IPR006671">
    <property type="entry name" value="Cyclin_N"/>
</dbReference>
<dbReference type="Pfam" id="PF00134">
    <property type="entry name" value="Cyclin_N"/>
    <property type="match status" value="1"/>
</dbReference>
<dbReference type="InterPro" id="IPR013763">
    <property type="entry name" value="Cyclin-like_dom"/>
</dbReference>
<evidence type="ECO:0000256" key="3">
    <source>
        <dbReference type="ARBA" id="ARBA00023127"/>
    </source>
</evidence>
<protein>
    <recommendedName>
        <fullName evidence="2">Cyclin-H</fullName>
    </recommendedName>
</protein>
<dbReference type="RefSeq" id="XP_037887333.1">
    <property type="nucleotide sequence ID" value="XM_038031405.1"/>
</dbReference>
<dbReference type="SMART" id="SM00385">
    <property type="entry name" value="CYCLIN"/>
    <property type="match status" value="1"/>
</dbReference>
<dbReference type="CDD" id="cd20525">
    <property type="entry name" value="CYCLIN_CCNH_rpt2"/>
    <property type="match status" value="1"/>
</dbReference>